<organism evidence="8 9">
    <name type="scientific">Cytospora leucostoma</name>
    <dbReference type="NCBI Taxonomy" id="1230097"/>
    <lineage>
        <taxon>Eukaryota</taxon>
        <taxon>Fungi</taxon>
        <taxon>Dikarya</taxon>
        <taxon>Ascomycota</taxon>
        <taxon>Pezizomycotina</taxon>
        <taxon>Sordariomycetes</taxon>
        <taxon>Sordariomycetidae</taxon>
        <taxon>Diaporthales</taxon>
        <taxon>Cytosporaceae</taxon>
        <taxon>Cytospora</taxon>
    </lineage>
</organism>
<dbReference type="OrthoDB" id="3556996at2759"/>
<feature type="region of interest" description="Disordered" evidence="5">
    <location>
        <begin position="176"/>
        <end position="200"/>
    </location>
</feature>
<feature type="transmembrane region" description="Helical" evidence="6">
    <location>
        <begin position="119"/>
        <end position="139"/>
    </location>
</feature>
<dbReference type="PANTHER" id="PTHR23502">
    <property type="entry name" value="MAJOR FACILITATOR SUPERFAMILY"/>
    <property type="match status" value="1"/>
</dbReference>
<feature type="transmembrane region" description="Helical" evidence="6">
    <location>
        <begin position="31"/>
        <end position="49"/>
    </location>
</feature>
<keyword evidence="9" id="KW-1185">Reference proteome</keyword>
<dbReference type="Pfam" id="PF07690">
    <property type="entry name" value="MFS_1"/>
    <property type="match status" value="1"/>
</dbReference>
<comment type="subcellular location">
    <subcellularLocation>
        <location evidence="1">Membrane</location>
        <topology evidence="1">Multi-pass membrane protein</topology>
    </subcellularLocation>
</comment>
<feature type="transmembrane region" description="Helical" evidence="6">
    <location>
        <begin position="90"/>
        <end position="107"/>
    </location>
</feature>
<reference evidence="8 9" key="1">
    <citation type="submission" date="2015-09" db="EMBL/GenBank/DDBJ databases">
        <title>Host preference determinants of Valsa canker pathogens revealed by comparative genomics.</title>
        <authorList>
            <person name="Yin Z."/>
            <person name="Huang L."/>
        </authorList>
    </citation>
    <scope>NUCLEOTIDE SEQUENCE [LARGE SCALE GENOMIC DNA]</scope>
    <source>
        <strain evidence="8 9">SXYLt</strain>
    </source>
</reference>
<evidence type="ECO:0000259" key="7">
    <source>
        <dbReference type="PROSITE" id="PS50948"/>
    </source>
</evidence>
<evidence type="ECO:0000256" key="4">
    <source>
        <dbReference type="ARBA" id="ARBA00023136"/>
    </source>
</evidence>
<dbReference type="InParanoid" id="A0A423W0P4"/>
<dbReference type="InterPro" id="IPR036259">
    <property type="entry name" value="MFS_trans_sf"/>
</dbReference>
<dbReference type="Proteomes" id="UP000285146">
    <property type="component" value="Unassembled WGS sequence"/>
</dbReference>
<dbReference type="AlphaFoldDB" id="A0A423W0P4"/>
<feature type="transmembrane region" description="Helical" evidence="6">
    <location>
        <begin position="280"/>
        <end position="307"/>
    </location>
</feature>
<dbReference type="InterPro" id="IPR003609">
    <property type="entry name" value="Pan_app"/>
</dbReference>
<evidence type="ECO:0000256" key="5">
    <source>
        <dbReference type="SAM" id="MobiDB-lite"/>
    </source>
</evidence>
<dbReference type="GO" id="GO:0005886">
    <property type="term" value="C:plasma membrane"/>
    <property type="evidence" value="ECO:0007669"/>
    <property type="project" value="TreeGrafter"/>
</dbReference>
<feature type="compositionally biased region" description="Polar residues" evidence="5">
    <location>
        <begin position="186"/>
        <end position="200"/>
    </location>
</feature>
<feature type="transmembrane region" description="Helical" evidence="6">
    <location>
        <begin position="234"/>
        <end position="260"/>
    </location>
</feature>
<dbReference type="SUPFAM" id="SSF103473">
    <property type="entry name" value="MFS general substrate transporter"/>
    <property type="match status" value="1"/>
</dbReference>
<feature type="transmembrane region" description="Helical" evidence="6">
    <location>
        <begin position="55"/>
        <end position="78"/>
    </location>
</feature>
<keyword evidence="2 6" id="KW-0812">Transmembrane</keyword>
<dbReference type="Gene3D" id="1.20.1250.20">
    <property type="entry name" value="MFS general substrate transporter like domains"/>
    <property type="match status" value="1"/>
</dbReference>
<dbReference type="EMBL" id="LKEB01000066">
    <property type="protein sequence ID" value="ROV96896.1"/>
    <property type="molecule type" value="Genomic_DNA"/>
</dbReference>
<dbReference type="STRING" id="1230097.A0A423W0P4"/>
<sequence length="727" mass="77748">MNGGSALNYLLLGFCNIFWIPLAMKIGRRPVFLATTTICMCAGIWLGKFNGTSSWMLSMCLNGLGTSAYQAVIQLSIFDTFFAHQRGRALSYYLFGQQLGSILGLITGGSIADGPGWRWSQYIVAIIDAGVLVLLILSFEETLFPRSLPNRQTIGLPLQIPENYLPPSKATIKDLDHGKHDISEPDPTTSLSNRPSTTISSREYPKRTFLQRLKPWVRYPEDRTSYLQYFRRPFMLFTFPNVVIAGIIFAFGCTAGIVSFNTISEIMTEPPYNWSTTMTGLLFLAALIGSIVGWAVGVSSDFLVIRLARRNGGVKEPEMRLWALCASFVFAAVGYQLYGWGAEKGLHWLSIAFGFLAYTSDSGGITKMLASFGTVLVTFPLLIGLSSAGLISQKRADICGKKGYDRGKGNYEYNNNGKYSTYATCSAHCAADTKCKSFGFGGKSCLLFNIALSGNFDADSSSTVSYYDRGCISSSSSSSSSISKIKSTTNVSTKTSTTSTSTIKTLTSASSSTTSTTTTMSSSAVSTSSGTLTTTSGPSTTVTVPAGCTIPTAISMTSFGWFNSTHNLDCVNANYPSSSTVCWNSATNTVCADSTDTSCTCTPYCYTGLPSAAYQPLGYGPPDTISIGFEGGRTCSAANAQSFRNNELGGGHFDCGSAADIIGFYGDSNKDTGNTGSVYYNAYNEASCNGQVPRYTASFPLTCNHDAGNNATCTAPLPLPLALSGWV</sequence>
<proteinExistence type="predicted"/>
<feature type="transmembrane region" description="Helical" evidence="6">
    <location>
        <begin position="368"/>
        <end position="391"/>
    </location>
</feature>
<name>A0A423W0P4_9PEZI</name>
<dbReference type="InterPro" id="IPR011701">
    <property type="entry name" value="MFS"/>
</dbReference>
<feature type="transmembrane region" description="Helical" evidence="6">
    <location>
        <begin position="6"/>
        <end position="24"/>
    </location>
</feature>
<dbReference type="PROSITE" id="PS50948">
    <property type="entry name" value="PAN"/>
    <property type="match status" value="1"/>
</dbReference>
<comment type="caution">
    <text evidence="8">The sequence shown here is derived from an EMBL/GenBank/DDBJ whole genome shotgun (WGS) entry which is preliminary data.</text>
</comment>
<gene>
    <name evidence="8" type="ORF">VPNG_09241</name>
</gene>
<accession>A0A423W0P4</accession>
<protein>
    <recommendedName>
        <fullName evidence="7">Apple domain-containing protein</fullName>
    </recommendedName>
</protein>
<evidence type="ECO:0000313" key="8">
    <source>
        <dbReference type="EMBL" id="ROV96896.1"/>
    </source>
</evidence>
<feature type="transmembrane region" description="Helical" evidence="6">
    <location>
        <begin position="319"/>
        <end position="338"/>
    </location>
</feature>
<evidence type="ECO:0000256" key="3">
    <source>
        <dbReference type="ARBA" id="ARBA00022989"/>
    </source>
</evidence>
<dbReference type="GO" id="GO:0022857">
    <property type="term" value="F:transmembrane transporter activity"/>
    <property type="evidence" value="ECO:0007669"/>
    <property type="project" value="InterPro"/>
</dbReference>
<evidence type="ECO:0000256" key="2">
    <source>
        <dbReference type="ARBA" id="ARBA00022692"/>
    </source>
</evidence>
<evidence type="ECO:0000256" key="6">
    <source>
        <dbReference type="SAM" id="Phobius"/>
    </source>
</evidence>
<feature type="region of interest" description="Disordered" evidence="5">
    <location>
        <begin position="512"/>
        <end position="536"/>
    </location>
</feature>
<feature type="domain" description="Apple" evidence="7">
    <location>
        <begin position="399"/>
        <end position="471"/>
    </location>
</feature>
<dbReference type="PANTHER" id="PTHR23502:SF178">
    <property type="entry name" value="TRANSPORTER, PUTATIVE (AFU_ORTHOLOGUE AFUA_2G02040)-RELATED"/>
    <property type="match status" value="1"/>
</dbReference>
<keyword evidence="3 6" id="KW-1133">Transmembrane helix</keyword>
<keyword evidence="4 6" id="KW-0472">Membrane</keyword>
<evidence type="ECO:0000256" key="1">
    <source>
        <dbReference type="ARBA" id="ARBA00004141"/>
    </source>
</evidence>
<evidence type="ECO:0000313" key="9">
    <source>
        <dbReference type="Proteomes" id="UP000285146"/>
    </source>
</evidence>